<name>A0A6N8S5Y4_9HYPH</name>
<evidence type="ECO:0008006" key="3">
    <source>
        <dbReference type="Google" id="ProtNLM"/>
    </source>
</evidence>
<dbReference type="Proteomes" id="UP000435802">
    <property type="component" value="Unassembled WGS sequence"/>
</dbReference>
<keyword evidence="2" id="KW-1185">Reference proteome</keyword>
<protein>
    <recommendedName>
        <fullName evidence="3">AAA family ATPase</fullName>
    </recommendedName>
</protein>
<sequence length="317" mass="35426">MIILPDFHEISFANDSEARREMLRLPEAARQRMVENLLYRYPRFNQTFARLQKLHRPGQQGAPIVGQIAGFLGNSRAGKSFMLKTLLRENKPYRVDDSSGYVFPMAYIPVMERWGAPDVASALFLATGASSVPYIGGKSLEAKCVRRVATHGTPLVVFDDAHYIFSAPPAKRRSILSLIKALADSGSCSVWLAGLYTIEGSMLNEAQHLNRGSFPTVHLAEHDMSITDEIDDYLGFLIGVSNRLPFAEDSILDREEWQTEWRLAARGSVGLTMNIVIDAARQAIYDGSPCIQGRHLREACFLRKRTGDLTYPFEKAA</sequence>
<organism evidence="1 2">
    <name type="scientific">Shinella kummerowiae</name>
    <dbReference type="NCBI Taxonomy" id="417745"/>
    <lineage>
        <taxon>Bacteria</taxon>
        <taxon>Pseudomonadati</taxon>
        <taxon>Pseudomonadota</taxon>
        <taxon>Alphaproteobacteria</taxon>
        <taxon>Hyphomicrobiales</taxon>
        <taxon>Rhizobiaceae</taxon>
        <taxon>Shinella</taxon>
    </lineage>
</organism>
<evidence type="ECO:0000313" key="1">
    <source>
        <dbReference type="EMBL" id="MXN44153.1"/>
    </source>
</evidence>
<dbReference type="RefSeq" id="WP_160857120.1">
    <property type="nucleotide sequence ID" value="NZ_WUMK01000001.1"/>
</dbReference>
<dbReference type="SUPFAM" id="SSF52540">
    <property type="entry name" value="P-loop containing nucleoside triphosphate hydrolases"/>
    <property type="match status" value="1"/>
</dbReference>
<reference evidence="1 2" key="1">
    <citation type="submission" date="2019-12" db="EMBL/GenBank/DDBJ databases">
        <title>Shinella kummerowiae sp. nov., a symbiotic bacterium isolated from root nodules of the herbal legume Kummerowia stipulacea.</title>
        <authorList>
            <person name="Gao J."/>
        </authorList>
    </citation>
    <scope>NUCLEOTIDE SEQUENCE [LARGE SCALE GENOMIC DNA]</scope>
    <source>
        <strain evidence="1 2">CCBAU 25048</strain>
    </source>
</reference>
<dbReference type="Pfam" id="PF05621">
    <property type="entry name" value="TniB"/>
    <property type="match status" value="1"/>
</dbReference>
<dbReference type="OrthoDB" id="8370580at2"/>
<dbReference type="InterPro" id="IPR027417">
    <property type="entry name" value="P-loop_NTPase"/>
</dbReference>
<gene>
    <name evidence="1" type="ORF">GR138_03060</name>
</gene>
<dbReference type="EMBL" id="WUMK01000001">
    <property type="protein sequence ID" value="MXN44153.1"/>
    <property type="molecule type" value="Genomic_DNA"/>
</dbReference>
<proteinExistence type="predicted"/>
<dbReference type="AlphaFoldDB" id="A0A6N8S5Y4"/>
<dbReference type="InterPro" id="IPR008868">
    <property type="entry name" value="TniB"/>
</dbReference>
<accession>A0A6N8S5Y4</accession>
<evidence type="ECO:0000313" key="2">
    <source>
        <dbReference type="Proteomes" id="UP000435802"/>
    </source>
</evidence>
<comment type="caution">
    <text evidence="1">The sequence shown here is derived from an EMBL/GenBank/DDBJ whole genome shotgun (WGS) entry which is preliminary data.</text>
</comment>